<evidence type="ECO:0000259" key="7">
    <source>
        <dbReference type="Pfam" id="PF01368"/>
    </source>
</evidence>
<dbReference type="EMBL" id="FOES01000004">
    <property type="protein sequence ID" value="SEP92616.1"/>
    <property type="molecule type" value="Genomic_DNA"/>
</dbReference>
<evidence type="ECO:0000259" key="8">
    <source>
        <dbReference type="Pfam" id="PF02272"/>
    </source>
</evidence>
<organism evidence="11 12">
    <name type="scientific">Piscibacillus halophilus</name>
    <dbReference type="NCBI Taxonomy" id="571933"/>
    <lineage>
        <taxon>Bacteria</taxon>
        <taxon>Bacillati</taxon>
        <taxon>Bacillota</taxon>
        <taxon>Bacilli</taxon>
        <taxon>Bacillales</taxon>
        <taxon>Bacillaceae</taxon>
        <taxon>Piscibacillus</taxon>
    </lineage>
</organism>
<keyword evidence="12" id="KW-1185">Reference proteome</keyword>
<dbReference type="Proteomes" id="UP000199427">
    <property type="component" value="Unassembled WGS sequence"/>
</dbReference>
<feature type="domain" description="RecJ OB" evidence="10">
    <location>
        <begin position="455"/>
        <end position="560"/>
    </location>
</feature>
<evidence type="ECO:0000256" key="6">
    <source>
        <dbReference type="SAM" id="Coils"/>
    </source>
</evidence>
<evidence type="ECO:0000256" key="3">
    <source>
        <dbReference type="ARBA" id="ARBA00022722"/>
    </source>
</evidence>
<keyword evidence="6" id="KW-0175">Coiled coil</keyword>
<dbReference type="Gene3D" id="3.10.310.30">
    <property type="match status" value="1"/>
</dbReference>
<protein>
    <recommendedName>
        <fullName evidence="2">Single-stranded-DNA-specific exonuclease RecJ</fullName>
    </recommendedName>
</protein>
<keyword evidence="3" id="KW-0540">Nuclease</keyword>
<feature type="domain" description="DHHA1" evidence="8">
    <location>
        <begin position="343"/>
        <end position="440"/>
    </location>
</feature>
<evidence type="ECO:0000256" key="2">
    <source>
        <dbReference type="ARBA" id="ARBA00019841"/>
    </source>
</evidence>
<evidence type="ECO:0000259" key="10">
    <source>
        <dbReference type="Pfam" id="PF17768"/>
    </source>
</evidence>
<dbReference type="InterPro" id="IPR018779">
    <property type="entry name" value="RecJ_C"/>
</dbReference>
<evidence type="ECO:0000256" key="4">
    <source>
        <dbReference type="ARBA" id="ARBA00022801"/>
    </source>
</evidence>
<dbReference type="InterPro" id="IPR051673">
    <property type="entry name" value="SSDNA_exonuclease_RecJ"/>
</dbReference>
<evidence type="ECO:0000256" key="1">
    <source>
        <dbReference type="ARBA" id="ARBA00005915"/>
    </source>
</evidence>
<dbReference type="InterPro" id="IPR041122">
    <property type="entry name" value="RecJ_OB"/>
</dbReference>
<gene>
    <name evidence="11" type="ORF">SAMN05216362_10493</name>
</gene>
<name>A0A1H9BUF2_9BACI</name>
<dbReference type="InterPro" id="IPR004610">
    <property type="entry name" value="RecJ"/>
</dbReference>
<dbReference type="AlphaFoldDB" id="A0A1H9BUF2"/>
<dbReference type="Pfam" id="PF01368">
    <property type="entry name" value="DHH"/>
    <property type="match status" value="1"/>
</dbReference>
<dbReference type="STRING" id="571933.SAMN05216362_10493"/>
<dbReference type="PANTHER" id="PTHR30255:SF2">
    <property type="entry name" value="SINGLE-STRANDED-DNA-SPECIFIC EXONUCLEASE RECJ"/>
    <property type="match status" value="1"/>
</dbReference>
<dbReference type="Pfam" id="PF17768">
    <property type="entry name" value="RecJ_OB"/>
    <property type="match status" value="1"/>
</dbReference>
<dbReference type="GO" id="GO:0008409">
    <property type="term" value="F:5'-3' exonuclease activity"/>
    <property type="evidence" value="ECO:0007669"/>
    <property type="project" value="InterPro"/>
</dbReference>
<proteinExistence type="inferred from homology"/>
<evidence type="ECO:0000313" key="11">
    <source>
        <dbReference type="EMBL" id="SEP92616.1"/>
    </source>
</evidence>
<sequence length="777" mass="87798">MNLVRGELMLESKMKWVLHNVVNTPAIDLPFSNVIKRMLAKRGIQTTEDANQFLHASLEDLHDPFLFSDMNIAVDRIRKAIEHHEQILIFGDYDADGVTSTAVLVRTLRRLGANVHYYIPNRFTEGYGPNENAFMEAHEAGIDLIITVDTGIAAPNEAKLAKQLGIDLIITDHHEEQDEMPEALAIIHPRLSEMYPFDHLAGVGVAFKLAHALLGQLPKELLALAAIGTVADLVPLIDENRVIVKKGLEELQHTSDGGLKALKTIGKIEEVTEDSIGFIIGPRLNAVGRLQDASLAVDLLLEDDELIAEDMAQEIDALNKERQKIVSNCVEEALEEIENHYLNDKVIVLAKEGWNPGVLGIVASRIVNQYHRPTIVLGIDPEKNEAKGSARSIPAYDIFKNGMEVRHLFLQFGGHAQAAGMTVAVDQIDELRKALNERAEEILDESDFQPVLNIEDEIDWEEVDLNLPRQLSYLAPFGMGNEKPYFQLNGLTLLEARKIGAKKNHIKISALKDSKKIDMVGFQIGDVADCLSPGSLIDVVGEIEINEWNGQQKLQLKIKDIRCLESQVFDYRGKKLELINLPKDAVIITFKGQSNLLDFDVIDYNKHKANLSNLLHDTTKIVLIDLPSSLTELEDVLSVQHYESIYVCFHNHDEQFFTSSLTRNHFKTLYTTLLQHKVIQENQKQQLARAKGWNMKQLEFMLQVFFELNFVTMENGDIRLQSNVRQQPLTNSKTYLDQMQKIEVERTLYYSTADELKEWIMSHMKPQLKEGEVVHGL</sequence>
<dbReference type="Pfam" id="PF02272">
    <property type="entry name" value="DHHA1"/>
    <property type="match status" value="1"/>
</dbReference>
<dbReference type="Pfam" id="PF10141">
    <property type="entry name" value="ssDNA-exonuc_C"/>
    <property type="match status" value="1"/>
</dbReference>
<feature type="domain" description="Single-stranded-DNA-specific exonuclease RecJ C-terminal" evidence="9">
    <location>
        <begin position="567"/>
        <end position="760"/>
    </location>
</feature>
<evidence type="ECO:0000256" key="5">
    <source>
        <dbReference type="ARBA" id="ARBA00022839"/>
    </source>
</evidence>
<evidence type="ECO:0000259" key="9">
    <source>
        <dbReference type="Pfam" id="PF10141"/>
    </source>
</evidence>
<dbReference type="GO" id="GO:0006281">
    <property type="term" value="P:DNA repair"/>
    <property type="evidence" value="ECO:0007669"/>
    <property type="project" value="InterPro"/>
</dbReference>
<dbReference type="InterPro" id="IPR001667">
    <property type="entry name" value="DDH_dom"/>
</dbReference>
<dbReference type="InterPro" id="IPR038763">
    <property type="entry name" value="DHH_sf"/>
</dbReference>
<reference evidence="11 12" key="1">
    <citation type="submission" date="2016-10" db="EMBL/GenBank/DDBJ databases">
        <authorList>
            <person name="de Groot N.N."/>
        </authorList>
    </citation>
    <scope>NUCLEOTIDE SEQUENCE [LARGE SCALE GENOMIC DNA]</scope>
    <source>
        <strain evidence="11 12">DSM 21633</strain>
    </source>
</reference>
<feature type="domain" description="DDH" evidence="7">
    <location>
        <begin position="86"/>
        <end position="229"/>
    </location>
</feature>
<feature type="coiled-coil region" evidence="6">
    <location>
        <begin position="301"/>
        <end position="328"/>
    </location>
</feature>
<dbReference type="Gene3D" id="3.90.1640.30">
    <property type="match status" value="1"/>
</dbReference>
<keyword evidence="4" id="KW-0378">Hydrolase</keyword>
<evidence type="ECO:0000313" key="12">
    <source>
        <dbReference type="Proteomes" id="UP000199427"/>
    </source>
</evidence>
<dbReference type="GO" id="GO:0003676">
    <property type="term" value="F:nucleic acid binding"/>
    <property type="evidence" value="ECO:0007669"/>
    <property type="project" value="InterPro"/>
</dbReference>
<comment type="similarity">
    <text evidence="1">Belongs to the RecJ family.</text>
</comment>
<dbReference type="InterPro" id="IPR003156">
    <property type="entry name" value="DHHA1_dom"/>
</dbReference>
<dbReference type="SUPFAM" id="SSF64182">
    <property type="entry name" value="DHH phosphoesterases"/>
    <property type="match status" value="1"/>
</dbReference>
<keyword evidence="5 11" id="KW-0269">Exonuclease</keyword>
<dbReference type="GO" id="GO:0006310">
    <property type="term" value="P:DNA recombination"/>
    <property type="evidence" value="ECO:0007669"/>
    <property type="project" value="InterPro"/>
</dbReference>
<dbReference type="PANTHER" id="PTHR30255">
    <property type="entry name" value="SINGLE-STRANDED-DNA-SPECIFIC EXONUCLEASE RECJ"/>
    <property type="match status" value="1"/>
</dbReference>
<accession>A0A1H9BUF2</accession>
<dbReference type="NCBIfam" id="TIGR00644">
    <property type="entry name" value="recJ"/>
    <property type="match status" value="1"/>
</dbReference>